<evidence type="ECO:0000256" key="1">
    <source>
        <dbReference type="SAM" id="Phobius"/>
    </source>
</evidence>
<reference evidence="2 3" key="1">
    <citation type="journal article" date="2015" name="Genome Announc.">
        <title>Draft Genome Sequence of a Heterotrophic Facultative Anaerobic Thermophilic Bacterium, Ardenticatena maritima Strain 110ST.</title>
        <authorList>
            <person name="Kawaichi S."/>
            <person name="Yoshida T."/>
            <person name="Sako Y."/>
            <person name="Nakamura R."/>
        </authorList>
    </citation>
    <scope>NUCLEOTIDE SEQUENCE [LARGE SCALE GENOMIC DNA]</scope>
    <source>
        <strain evidence="2 3">110S</strain>
    </source>
</reference>
<evidence type="ECO:0000313" key="2">
    <source>
        <dbReference type="EMBL" id="GAP61786.1"/>
    </source>
</evidence>
<dbReference type="InParanoid" id="A0A0M8K7A0"/>
<keyword evidence="3" id="KW-1185">Reference proteome</keyword>
<dbReference type="Proteomes" id="UP000037784">
    <property type="component" value="Unassembled WGS sequence"/>
</dbReference>
<evidence type="ECO:0000313" key="3">
    <source>
        <dbReference type="Proteomes" id="UP000037784"/>
    </source>
</evidence>
<feature type="transmembrane region" description="Helical" evidence="1">
    <location>
        <begin position="20"/>
        <end position="44"/>
    </location>
</feature>
<organism evidence="2 3">
    <name type="scientific">Ardenticatena maritima</name>
    <dbReference type="NCBI Taxonomy" id="872965"/>
    <lineage>
        <taxon>Bacteria</taxon>
        <taxon>Bacillati</taxon>
        <taxon>Chloroflexota</taxon>
        <taxon>Ardenticatenia</taxon>
        <taxon>Ardenticatenales</taxon>
        <taxon>Ardenticatenaceae</taxon>
        <taxon>Ardenticatena</taxon>
    </lineage>
</organism>
<keyword evidence="1" id="KW-0812">Transmembrane</keyword>
<reference evidence="3" key="2">
    <citation type="submission" date="2015-08" db="EMBL/GenBank/DDBJ databases">
        <title>Draft Genome Sequence of a Heterotrophic Facultative Anaerobic Bacterium Ardenticatena maritima Strain 110S.</title>
        <authorList>
            <person name="Kawaichi S."/>
            <person name="Yoshida T."/>
            <person name="Sako Y."/>
            <person name="Nakamura R."/>
        </authorList>
    </citation>
    <scope>NUCLEOTIDE SEQUENCE [LARGE SCALE GENOMIC DNA]</scope>
    <source>
        <strain evidence="3">110S</strain>
    </source>
</reference>
<protein>
    <submittedName>
        <fullName evidence="2">Uncharacterized protein</fullName>
    </submittedName>
</protein>
<comment type="caution">
    <text evidence="2">The sequence shown here is derived from an EMBL/GenBank/DDBJ whole genome shotgun (WGS) entry which is preliminary data.</text>
</comment>
<gene>
    <name evidence="2" type="ORF">ARMA_0209</name>
</gene>
<proteinExistence type="predicted"/>
<keyword evidence="1" id="KW-1133">Transmembrane helix</keyword>
<accession>A0A0M8K7A0</accession>
<dbReference type="RefSeq" id="WP_160316925.1">
    <property type="nucleotide sequence ID" value="NZ_BBZA01000015.1"/>
</dbReference>
<name>A0A0M8K7A0_9CHLR</name>
<dbReference type="EMBL" id="BBZA01000015">
    <property type="protein sequence ID" value="GAP61786.1"/>
    <property type="molecule type" value="Genomic_DNA"/>
</dbReference>
<keyword evidence="1" id="KW-0472">Membrane</keyword>
<sequence>MSEREPLQVGRTGEAGTTRANILGVLVVVLFVLAYTFLATYFLLP</sequence>
<dbReference type="AlphaFoldDB" id="A0A0M8K7A0"/>